<dbReference type="EMBL" id="LBZM01000006">
    <property type="protein sequence ID" value="KKR72375.1"/>
    <property type="molecule type" value="Genomic_DNA"/>
</dbReference>
<sequence length="84" mass="9994">MSFRFTKHVSQKIFRIQRYGFPVNKTFIKQTIQNPVRVEERSDGTKIATSILDEQHCLRVVYRTEDDIIIIITCYPGRRKAYEV</sequence>
<evidence type="ECO:0000313" key="1">
    <source>
        <dbReference type="EMBL" id="KKR72375.1"/>
    </source>
</evidence>
<gene>
    <name evidence="1" type="ORF">UU14_C0006G0014</name>
</gene>
<protein>
    <recommendedName>
        <fullName evidence="3">DUF4258 domain-containing protein</fullName>
    </recommendedName>
</protein>
<dbReference type="Proteomes" id="UP000034664">
    <property type="component" value="Unassembled WGS sequence"/>
</dbReference>
<proteinExistence type="predicted"/>
<evidence type="ECO:0000313" key="2">
    <source>
        <dbReference type="Proteomes" id="UP000034664"/>
    </source>
</evidence>
<dbReference type="AlphaFoldDB" id="A0A0G0VKE3"/>
<name>A0A0G0VKE3_9BACT</name>
<accession>A0A0G0VKE3</accession>
<comment type="caution">
    <text evidence="1">The sequence shown here is derived from an EMBL/GenBank/DDBJ whole genome shotgun (WGS) entry which is preliminary data.</text>
</comment>
<organism evidence="1 2">
    <name type="scientific">Candidatus Roizmanbacteria bacterium GW2011_GWB1_40_7</name>
    <dbReference type="NCBI Taxonomy" id="1618482"/>
    <lineage>
        <taxon>Bacteria</taxon>
        <taxon>Candidatus Roizmaniibacteriota</taxon>
    </lineage>
</organism>
<evidence type="ECO:0008006" key="3">
    <source>
        <dbReference type="Google" id="ProtNLM"/>
    </source>
</evidence>
<reference evidence="1 2" key="1">
    <citation type="journal article" date="2015" name="Nature">
        <title>rRNA introns, odd ribosomes, and small enigmatic genomes across a large radiation of phyla.</title>
        <authorList>
            <person name="Brown C.T."/>
            <person name="Hug L.A."/>
            <person name="Thomas B.C."/>
            <person name="Sharon I."/>
            <person name="Castelle C.J."/>
            <person name="Singh A."/>
            <person name="Wilkins M.J."/>
            <person name="Williams K.H."/>
            <person name="Banfield J.F."/>
        </authorList>
    </citation>
    <scope>NUCLEOTIDE SEQUENCE [LARGE SCALE GENOMIC DNA]</scope>
</reference>